<dbReference type="GO" id="GO:0007166">
    <property type="term" value="P:cell surface receptor signaling pathway"/>
    <property type="evidence" value="ECO:0007669"/>
    <property type="project" value="InterPro"/>
</dbReference>
<sequence length="261" mass="29260">MWPTLPSRSTYPKELLIAKENDTIIFCMITSPEKYGPSGLLDGQVGGLAVSMKTVLGLQDKINFFMPLQRPTLESQADKQPSCQCFNFSTNEFYQDDCTTEWKRDEGRVVCSCDHLIFCCADGVSISESDQQILSYITLIGCSLSLFFLVVTIFLCATQRGICTDISLKVHINLSVALILLNLHFLPSQQVAALSSSGPCIYVAVLLHYSLLATFTWTASEGFHLYLLLVRVFNINVRRYLLKLSLVEWCEIALYNLKLAV</sequence>
<keyword evidence="2 5" id="KW-0812">Transmembrane</keyword>
<dbReference type="Gene3D" id="1.20.1070.10">
    <property type="entry name" value="Rhodopsin 7-helix transmembrane proteins"/>
    <property type="match status" value="1"/>
</dbReference>
<dbReference type="GO" id="GO:0007189">
    <property type="term" value="P:adenylate cyclase-activating G protein-coupled receptor signaling pathway"/>
    <property type="evidence" value="ECO:0007669"/>
    <property type="project" value="TreeGrafter"/>
</dbReference>
<evidence type="ECO:0000313" key="7">
    <source>
        <dbReference type="Ensembl" id="ENSOKIP00005024459.1"/>
    </source>
</evidence>
<dbReference type="AlphaFoldDB" id="A0A8C7E0W9"/>
<dbReference type="Proteomes" id="UP000694557">
    <property type="component" value="Unassembled WGS sequence"/>
</dbReference>
<reference evidence="7" key="1">
    <citation type="submission" date="2025-08" db="UniProtKB">
        <authorList>
            <consortium name="Ensembl"/>
        </authorList>
    </citation>
    <scope>IDENTIFICATION</scope>
</reference>
<evidence type="ECO:0000256" key="5">
    <source>
        <dbReference type="SAM" id="Phobius"/>
    </source>
</evidence>
<evidence type="ECO:0000256" key="4">
    <source>
        <dbReference type="ARBA" id="ARBA00023136"/>
    </source>
</evidence>
<keyword evidence="4 5" id="KW-0472">Membrane</keyword>
<name>A0A8C7E0W9_ONCKI</name>
<reference evidence="7" key="2">
    <citation type="submission" date="2025-09" db="UniProtKB">
        <authorList>
            <consortium name="Ensembl"/>
        </authorList>
    </citation>
    <scope>IDENTIFICATION</scope>
</reference>
<evidence type="ECO:0000259" key="6">
    <source>
        <dbReference type="PROSITE" id="PS50261"/>
    </source>
</evidence>
<dbReference type="Pfam" id="PF00002">
    <property type="entry name" value="7tm_2"/>
    <property type="match status" value="1"/>
</dbReference>
<dbReference type="InterPro" id="IPR000832">
    <property type="entry name" value="GPCR_2_secretin-like"/>
</dbReference>
<proteinExistence type="predicted"/>
<dbReference type="Gene3D" id="2.60.220.50">
    <property type="match status" value="1"/>
</dbReference>
<keyword evidence="8" id="KW-1185">Reference proteome</keyword>
<dbReference type="Ensembl" id="ENSOKIT00005025915.1">
    <property type="protein sequence ID" value="ENSOKIP00005024459.1"/>
    <property type="gene ID" value="ENSOKIG00005010669.1"/>
</dbReference>
<feature type="transmembrane region" description="Helical" evidence="5">
    <location>
        <begin position="206"/>
        <end position="229"/>
    </location>
</feature>
<evidence type="ECO:0000256" key="2">
    <source>
        <dbReference type="ARBA" id="ARBA00022692"/>
    </source>
</evidence>
<dbReference type="GO" id="GO:0005886">
    <property type="term" value="C:plasma membrane"/>
    <property type="evidence" value="ECO:0007669"/>
    <property type="project" value="TreeGrafter"/>
</dbReference>
<dbReference type="PROSITE" id="PS50261">
    <property type="entry name" value="G_PROTEIN_RECEP_F2_4"/>
    <property type="match status" value="1"/>
</dbReference>
<feature type="domain" description="G-protein coupled receptors family 2 profile 2" evidence="6">
    <location>
        <begin position="134"/>
        <end position="261"/>
    </location>
</feature>
<evidence type="ECO:0000313" key="8">
    <source>
        <dbReference type="Proteomes" id="UP000694557"/>
    </source>
</evidence>
<feature type="transmembrane region" description="Helical" evidence="5">
    <location>
        <begin position="133"/>
        <end position="156"/>
    </location>
</feature>
<dbReference type="PANTHER" id="PTHR12011:SF326">
    <property type="entry name" value="ADHESION G-PROTEIN COUPLED RECEPTOR G5"/>
    <property type="match status" value="1"/>
</dbReference>
<dbReference type="InterPro" id="IPR017981">
    <property type="entry name" value="GPCR_2-like_7TM"/>
</dbReference>
<accession>A0A8C7E0W9</accession>
<dbReference type="GeneTree" id="ENSGT00940000154285"/>
<comment type="subcellular location">
    <subcellularLocation>
        <location evidence="1">Membrane</location>
        <topology evidence="1">Multi-pass membrane protein</topology>
    </subcellularLocation>
</comment>
<dbReference type="GO" id="GO:0004930">
    <property type="term" value="F:G protein-coupled receptor activity"/>
    <property type="evidence" value="ECO:0007669"/>
    <property type="project" value="InterPro"/>
</dbReference>
<keyword evidence="3 5" id="KW-1133">Transmembrane helix</keyword>
<dbReference type="InterPro" id="IPR046338">
    <property type="entry name" value="GAIN_dom_sf"/>
</dbReference>
<organism evidence="7 8">
    <name type="scientific">Oncorhynchus kisutch</name>
    <name type="common">Coho salmon</name>
    <name type="synonym">Salmo kisutch</name>
    <dbReference type="NCBI Taxonomy" id="8019"/>
    <lineage>
        <taxon>Eukaryota</taxon>
        <taxon>Metazoa</taxon>
        <taxon>Chordata</taxon>
        <taxon>Craniata</taxon>
        <taxon>Vertebrata</taxon>
        <taxon>Euteleostomi</taxon>
        <taxon>Actinopterygii</taxon>
        <taxon>Neopterygii</taxon>
        <taxon>Teleostei</taxon>
        <taxon>Protacanthopterygii</taxon>
        <taxon>Salmoniformes</taxon>
        <taxon>Salmonidae</taxon>
        <taxon>Salmoninae</taxon>
        <taxon>Oncorhynchus</taxon>
    </lineage>
</organism>
<evidence type="ECO:0000256" key="3">
    <source>
        <dbReference type="ARBA" id="ARBA00022989"/>
    </source>
</evidence>
<protein>
    <recommendedName>
        <fullName evidence="6">G-protein coupled receptors family 2 profile 2 domain-containing protein</fullName>
    </recommendedName>
</protein>
<evidence type="ECO:0000256" key="1">
    <source>
        <dbReference type="ARBA" id="ARBA00004141"/>
    </source>
</evidence>
<dbReference type="PRINTS" id="PR00249">
    <property type="entry name" value="GPCRSECRETIN"/>
</dbReference>
<dbReference type="PANTHER" id="PTHR12011">
    <property type="entry name" value="ADHESION G-PROTEIN COUPLED RECEPTOR"/>
    <property type="match status" value="1"/>
</dbReference>
<feature type="transmembrane region" description="Helical" evidence="5">
    <location>
        <begin position="168"/>
        <end position="186"/>
    </location>
</feature>